<proteinExistence type="inferred from homology"/>
<dbReference type="RefSeq" id="WP_030260408.1">
    <property type="nucleotide sequence ID" value="NZ_JBHEZZ010000001.1"/>
</dbReference>
<evidence type="ECO:0000256" key="2">
    <source>
        <dbReference type="ARBA" id="ARBA00008520"/>
    </source>
</evidence>
<reference evidence="6 7" key="1">
    <citation type="submission" date="2024-09" db="EMBL/GenBank/DDBJ databases">
        <authorList>
            <person name="Lee S.D."/>
        </authorList>
    </citation>
    <scope>NUCLEOTIDE SEQUENCE [LARGE SCALE GENOMIC DNA]</scope>
    <source>
        <strain evidence="6 7">N1-5</strain>
    </source>
</reference>
<sequence>MSRISRTGRGTALLAAATAVAALAGCSSSSTSGSSTGGAAGGGKTTISFMQIMGTGTQKSTLVKLTDDFEKANPDVTVNLEYEPDYGTLLAKETAAVAAHNAPTIGQAYESWAATFANAKAILPVSTYAGSDTPAGLSDFYTGVQNDLKLPDGKLWMWPFNKSVQVLFYNQDMLKAKGLTAPTTWTQFATEAKAVSGNGVTAISVDPGSTASGVGGGTVLFQALAAANGTPDFAKDGTPQLNSAAAVQSLAYLADLKKSGALAVGTNYPGETALGAKKGAFDMSSAAGYYYENQAVGGKFTLGTEVLPTGSSGPSNIMTGTNLVMFASASAAQQKAGWAYMQFLASASSQAQWSSSTGYLPVTSKALPLMSSFLAKNPYMNTAVAALEYAVAEPPYSWVAKAEDEEIVAVQDVLEKGADPKTALDTAQTAALADQKAAQ</sequence>
<dbReference type="InterPro" id="IPR006059">
    <property type="entry name" value="SBP"/>
</dbReference>
<dbReference type="PANTHER" id="PTHR43649:SF31">
    <property type="entry name" value="SN-GLYCEROL-3-PHOSPHATE-BINDING PERIPLASMIC PROTEIN UGPB"/>
    <property type="match status" value="1"/>
</dbReference>
<evidence type="ECO:0000313" key="6">
    <source>
        <dbReference type="EMBL" id="MFC1399774.1"/>
    </source>
</evidence>
<dbReference type="Pfam" id="PF13416">
    <property type="entry name" value="SBP_bac_8"/>
    <property type="match status" value="1"/>
</dbReference>
<dbReference type="InterPro" id="IPR050490">
    <property type="entry name" value="Bact_solute-bd_prot1"/>
</dbReference>
<feature type="signal peptide" evidence="5">
    <location>
        <begin position="1"/>
        <end position="24"/>
    </location>
</feature>
<accession>A0ABV6UEA0</accession>
<comment type="caution">
    <text evidence="6">The sequence shown here is derived from an EMBL/GenBank/DDBJ whole genome shotgun (WGS) entry which is preliminary data.</text>
</comment>
<evidence type="ECO:0000256" key="5">
    <source>
        <dbReference type="SAM" id="SignalP"/>
    </source>
</evidence>
<feature type="chain" id="PRO_5046948813" evidence="5">
    <location>
        <begin position="25"/>
        <end position="439"/>
    </location>
</feature>
<organism evidence="6 7">
    <name type="scientific">Streptacidiphilus cavernicola</name>
    <dbReference type="NCBI Taxonomy" id="3342716"/>
    <lineage>
        <taxon>Bacteria</taxon>
        <taxon>Bacillati</taxon>
        <taxon>Actinomycetota</taxon>
        <taxon>Actinomycetes</taxon>
        <taxon>Kitasatosporales</taxon>
        <taxon>Streptomycetaceae</taxon>
        <taxon>Streptacidiphilus</taxon>
    </lineage>
</organism>
<dbReference type="EMBL" id="JBHEZZ010000001">
    <property type="protein sequence ID" value="MFC1399774.1"/>
    <property type="molecule type" value="Genomic_DNA"/>
</dbReference>
<keyword evidence="7" id="KW-1185">Reference proteome</keyword>
<dbReference type="PROSITE" id="PS51257">
    <property type="entry name" value="PROKAR_LIPOPROTEIN"/>
    <property type="match status" value="1"/>
</dbReference>
<dbReference type="Gene3D" id="3.40.190.10">
    <property type="entry name" value="Periplasmic binding protein-like II"/>
    <property type="match status" value="2"/>
</dbReference>
<keyword evidence="4 5" id="KW-0732">Signal</keyword>
<comment type="subcellular location">
    <subcellularLocation>
        <location evidence="1">Cell envelope</location>
    </subcellularLocation>
</comment>
<evidence type="ECO:0000256" key="4">
    <source>
        <dbReference type="ARBA" id="ARBA00022729"/>
    </source>
</evidence>
<dbReference type="Proteomes" id="UP001592528">
    <property type="component" value="Unassembled WGS sequence"/>
</dbReference>
<evidence type="ECO:0000256" key="1">
    <source>
        <dbReference type="ARBA" id="ARBA00004196"/>
    </source>
</evidence>
<dbReference type="PANTHER" id="PTHR43649">
    <property type="entry name" value="ARABINOSE-BINDING PROTEIN-RELATED"/>
    <property type="match status" value="1"/>
</dbReference>
<comment type="similarity">
    <text evidence="2">Belongs to the bacterial solute-binding protein 1 family.</text>
</comment>
<protein>
    <submittedName>
        <fullName evidence="6">Extracellular solute-binding protein</fullName>
    </submittedName>
</protein>
<evidence type="ECO:0000313" key="7">
    <source>
        <dbReference type="Proteomes" id="UP001592528"/>
    </source>
</evidence>
<evidence type="ECO:0000256" key="3">
    <source>
        <dbReference type="ARBA" id="ARBA00022448"/>
    </source>
</evidence>
<gene>
    <name evidence="6" type="ORF">ACEZDJ_00505</name>
</gene>
<keyword evidence="3" id="KW-0813">Transport</keyword>
<name>A0ABV6UEA0_9ACTN</name>
<dbReference type="SUPFAM" id="SSF53850">
    <property type="entry name" value="Periplasmic binding protein-like II"/>
    <property type="match status" value="1"/>
</dbReference>